<feature type="transmembrane region" description="Helical" evidence="1">
    <location>
        <begin position="6"/>
        <end position="25"/>
    </location>
</feature>
<keyword evidence="3" id="KW-1185">Reference proteome</keyword>
<dbReference type="RefSeq" id="WP_192276955.1">
    <property type="nucleotide sequence ID" value="NZ_JACZDF010000001.1"/>
</dbReference>
<organism evidence="2 3">
    <name type="scientific">Flavimobilis rhizosphaerae</name>
    <dbReference type="NCBI Taxonomy" id="2775421"/>
    <lineage>
        <taxon>Bacteria</taxon>
        <taxon>Bacillati</taxon>
        <taxon>Actinomycetota</taxon>
        <taxon>Actinomycetes</taxon>
        <taxon>Micrococcales</taxon>
        <taxon>Jonesiaceae</taxon>
        <taxon>Flavimobilis</taxon>
    </lineage>
</organism>
<evidence type="ECO:0000256" key="1">
    <source>
        <dbReference type="SAM" id="Phobius"/>
    </source>
</evidence>
<accession>A0ABR9DLW5</accession>
<comment type="caution">
    <text evidence="2">The sequence shown here is derived from an EMBL/GenBank/DDBJ whole genome shotgun (WGS) entry which is preliminary data.</text>
</comment>
<dbReference type="EMBL" id="JACZDF010000001">
    <property type="protein sequence ID" value="MBD9698093.1"/>
    <property type="molecule type" value="Genomic_DNA"/>
</dbReference>
<gene>
    <name evidence="2" type="ORF">IGS67_01090</name>
</gene>
<sequence length="61" mass="6613">MQPFLDAVGALVPSVGVGVLFWLGIRAIMRADRSEREALAKFEAERDGVSVAPNNTAARER</sequence>
<evidence type="ECO:0000313" key="3">
    <source>
        <dbReference type="Proteomes" id="UP000642107"/>
    </source>
</evidence>
<evidence type="ECO:0000313" key="2">
    <source>
        <dbReference type="EMBL" id="MBD9698093.1"/>
    </source>
</evidence>
<reference evidence="2 3" key="1">
    <citation type="submission" date="2020-09" db="EMBL/GenBank/DDBJ databases">
        <title>Flavimobilis rhizosphaerae sp. nov., isolated from rhizosphere soil of Spartina alterniflora.</title>
        <authorList>
            <person name="Hanqin C."/>
        </authorList>
    </citation>
    <scope>NUCLEOTIDE SEQUENCE [LARGE SCALE GENOMIC DNA]</scope>
    <source>
        <strain evidence="2 3">GY 10621</strain>
    </source>
</reference>
<protein>
    <recommendedName>
        <fullName evidence="4">Lysyl-tRNA synthetase</fullName>
    </recommendedName>
</protein>
<evidence type="ECO:0008006" key="4">
    <source>
        <dbReference type="Google" id="ProtNLM"/>
    </source>
</evidence>
<keyword evidence="1" id="KW-0812">Transmembrane</keyword>
<dbReference type="Proteomes" id="UP000642107">
    <property type="component" value="Unassembled WGS sequence"/>
</dbReference>
<proteinExistence type="predicted"/>
<keyword evidence="1" id="KW-0472">Membrane</keyword>
<keyword evidence="1" id="KW-1133">Transmembrane helix</keyword>
<name>A0ABR9DLW5_9MICO</name>